<dbReference type="FunFam" id="1.25.40.10:FF:000380">
    <property type="entry name" value="Pentatricopeptide repeat-containing protein, chloroplastic"/>
    <property type="match status" value="1"/>
</dbReference>
<proteinExistence type="predicted"/>
<feature type="repeat" description="PPR" evidence="2">
    <location>
        <begin position="449"/>
        <end position="483"/>
    </location>
</feature>
<sequence length="640" mass="72108">MASLPFNNAPNSNFSHSKPTKSHRINQTHFTKLQLEPNHRRFPYKSYLRNISSLCKQGQIQHALNLLKYMELRNVVIGADIYGELLQGCVYERDFLTGQQIHARIIKNGDLFSRNEYIETKLLIFYAKCGSLEIANSLFVRLRVKNEFSWASITGLHCRLGFHEDALIGLCEMIDSGLLADNFVLPNVLKACGALQWIRFGKGVHCYAVKTGLDGCVFVSSSLVDMYGKCGILKDARKMFDNMPQKNVVTWNSLIMGYVQNGFHQEAIEMFYDMRLEDVEHSRVTLSGFLSASANLGAVAEGMQGHAFAIKGGCELDNILGSSILNFYSKIGLIEDAELVFSRMLEKDVVTWNLLISSYVQCQQVEKALDTCRLMRSENMKFDSVTLASILSACANMKNIELGKEGHSYCIRNSLESDVVVANSIINMYIKCGRTRNARVVFNYTINKDLTMWNTLLTAYAELGLVGETLKLFYKMQLESVPPNVTSWNSVILGFLRNGKVNNAKDMFTEMQAVGVHPNLVTMTTLISGLLHNGLGNEALQIFQRMQEYRIRPNTESIISTISACRDVASLQYGRAIHGYIIRHGLWSRIPIAKALVDMYLKCGYDNQANRVFDMILSKESPKHNTNDLCLSQMHSTIKV</sequence>
<protein>
    <recommendedName>
        <fullName evidence="6">Pentacotripeptide-repeat region of PRORP domain-containing protein</fullName>
    </recommendedName>
</protein>
<evidence type="ECO:0000256" key="3">
    <source>
        <dbReference type="SAM" id="MobiDB-lite"/>
    </source>
</evidence>
<dbReference type="InterPro" id="IPR046960">
    <property type="entry name" value="PPR_At4g14850-like_plant"/>
</dbReference>
<dbReference type="EMBL" id="KK914582">
    <property type="protein sequence ID" value="KDP32337.1"/>
    <property type="molecule type" value="Genomic_DNA"/>
</dbReference>
<dbReference type="FunFam" id="1.25.40.10:FF:000073">
    <property type="entry name" value="Pentatricopeptide repeat-containing protein chloroplastic"/>
    <property type="match status" value="1"/>
</dbReference>
<feature type="repeat" description="PPR" evidence="2">
    <location>
        <begin position="348"/>
        <end position="382"/>
    </location>
</feature>
<reference evidence="4 5" key="1">
    <citation type="journal article" date="2014" name="PLoS ONE">
        <title>Global Analysis of Gene Expression Profiles in Physic Nut (Jatropha curcas L.) Seedlings Exposed to Salt Stress.</title>
        <authorList>
            <person name="Zhang L."/>
            <person name="Zhang C."/>
            <person name="Wu P."/>
            <person name="Chen Y."/>
            <person name="Li M."/>
            <person name="Jiang H."/>
            <person name="Wu G."/>
        </authorList>
    </citation>
    <scope>NUCLEOTIDE SEQUENCE [LARGE SCALE GENOMIC DNA]</scope>
    <source>
        <strain evidence="5">cv. GZQX0401</strain>
        <tissue evidence="4">Young leaves</tissue>
    </source>
</reference>
<evidence type="ECO:0000313" key="5">
    <source>
        <dbReference type="Proteomes" id="UP000027138"/>
    </source>
</evidence>
<dbReference type="InterPro" id="IPR002885">
    <property type="entry name" value="PPR_rpt"/>
</dbReference>
<evidence type="ECO:0000313" key="4">
    <source>
        <dbReference type="EMBL" id="KDP32337.1"/>
    </source>
</evidence>
<dbReference type="Gene3D" id="1.25.40.10">
    <property type="entry name" value="Tetratricopeptide repeat domain"/>
    <property type="match status" value="5"/>
</dbReference>
<dbReference type="PANTHER" id="PTHR47926:SF386">
    <property type="entry name" value="PENTATRICOPEPTIDE REPEAT-CONTAINING PROTEIN"/>
    <property type="match status" value="1"/>
</dbReference>
<organism evidence="4 5">
    <name type="scientific">Jatropha curcas</name>
    <name type="common">Barbados nut</name>
    <dbReference type="NCBI Taxonomy" id="180498"/>
    <lineage>
        <taxon>Eukaryota</taxon>
        <taxon>Viridiplantae</taxon>
        <taxon>Streptophyta</taxon>
        <taxon>Embryophyta</taxon>
        <taxon>Tracheophyta</taxon>
        <taxon>Spermatophyta</taxon>
        <taxon>Magnoliopsida</taxon>
        <taxon>eudicotyledons</taxon>
        <taxon>Gunneridae</taxon>
        <taxon>Pentapetalae</taxon>
        <taxon>rosids</taxon>
        <taxon>fabids</taxon>
        <taxon>Malpighiales</taxon>
        <taxon>Euphorbiaceae</taxon>
        <taxon>Crotonoideae</taxon>
        <taxon>Jatropheae</taxon>
        <taxon>Jatropha</taxon>
    </lineage>
</organism>
<accession>A0A067K8B2</accession>
<feature type="repeat" description="PPR" evidence="2">
    <location>
        <begin position="247"/>
        <end position="281"/>
    </location>
</feature>
<dbReference type="KEGG" id="jcu:105639295"/>
<keyword evidence="1" id="KW-0677">Repeat</keyword>
<dbReference type="NCBIfam" id="TIGR00756">
    <property type="entry name" value="PPR"/>
    <property type="match status" value="5"/>
</dbReference>
<name>A0A067K8B2_JATCU</name>
<evidence type="ECO:0000256" key="1">
    <source>
        <dbReference type="ARBA" id="ARBA00022737"/>
    </source>
</evidence>
<dbReference type="PROSITE" id="PS51375">
    <property type="entry name" value="PPR"/>
    <property type="match status" value="5"/>
</dbReference>
<dbReference type="OrthoDB" id="185373at2759"/>
<dbReference type="Pfam" id="PF01535">
    <property type="entry name" value="PPR"/>
    <property type="match status" value="5"/>
</dbReference>
<evidence type="ECO:0008006" key="6">
    <source>
        <dbReference type="Google" id="ProtNLM"/>
    </source>
</evidence>
<dbReference type="PANTHER" id="PTHR47926">
    <property type="entry name" value="PENTATRICOPEPTIDE REPEAT-CONTAINING PROTEIN"/>
    <property type="match status" value="1"/>
</dbReference>
<keyword evidence="5" id="KW-1185">Reference proteome</keyword>
<feature type="repeat" description="PPR" evidence="2">
    <location>
        <begin position="484"/>
        <end position="518"/>
    </location>
</feature>
<evidence type="ECO:0000256" key="2">
    <source>
        <dbReference type="PROSITE-ProRule" id="PRU00708"/>
    </source>
</evidence>
<dbReference type="AlphaFoldDB" id="A0A067K8B2"/>
<dbReference type="FunFam" id="1.25.40.10:FF:000646">
    <property type="entry name" value="Pentatricopeptide repeat-containing protein, chloroplastic"/>
    <property type="match status" value="1"/>
</dbReference>
<dbReference type="InterPro" id="IPR011990">
    <property type="entry name" value="TPR-like_helical_dom_sf"/>
</dbReference>
<feature type="region of interest" description="Disordered" evidence="3">
    <location>
        <begin position="1"/>
        <end position="26"/>
    </location>
</feature>
<feature type="compositionally biased region" description="Polar residues" evidence="3">
    <location>
        <begin position="1"/>
        <end position="17"/>
    </location>
</feature>
<dbReference type="Pfam" id="PF13041">
    <property type="entry name" value="PPR_2"/>
    <property type="match status" value="2"/>
</dbReference>
<dbReference type="GO" id="GO:0009451">
    <property type="term" value="P:RNA modification"/>
    <property type="evidence" value="ECO:0007669"/>
    <property type="project" value="InterPro"/>
</dbReference>
<feature type="repeat" description="PPR" evidence="2">
    <location>
        <begin position="519"/>
        <end position="553"/>
    </location>
</feature>
<dbReference type="Proteomes" id="UP000027138">
    <property type="component" value="Unassembled WGS sequence"/>
</dbReference>
<dbReference type="GO" id="GO:0003723">
    <property type="term" value="F:RNA binding"/>
    <property type="evidence" value="ECO:0007669"/>
    <property type="project" value="InterPro"/>
</dbReference>
<gene>
    <name evidence="4" type="ORF">JCGZ_13262</name>
</gene>